<name>A0A316W332_9BASI</name>
<sequence>MSTPRIANSLRLGAAQGRHTIGFTLLYRRVSNPTYRSGSGRECWQSTLSAATLTAHARRPTSILQYGSARADQQPTPQAQRRTFLSWLRRRTSREEEDPFKQGRSKQPILSQDELFHPLSKSPIPAMRARGERVRSQAPCPYSLTKGQRKLVAYECPVSGWPTHAGRGEWELDTEKGKYMARLREANEDEHDLRSGRDIAEFKLPAHQGFEEVINFSSWDVYFYTRNHNSIETDRPRRHVTRLLTFPTTIAGALHENSPYTRRSMRLTHEGLRSMVALRQTLHPKLGEKPTLDVVRLIVVGARAESTLPPQVWDQLQYIFPGVAFHVFLIGPEAVPNQQKDSAYVTGPSQQPRKSRYGVPSSTVVVSRGLTITTLQAPYEDVHAQLEPFDPYTDVFFAFSPGFGFPSQLAVQEALRAKAEEREDEKKMKAARETYYAKSAQEEESRGETRSGSRSMPFRAAEGTPAPEGGEIPSAEPAPAMPGAADPGLTSVVSAPVVQAQAEWARAIGNILSTKCALIATGFSPADIERDVLAFESIEGVMGEFEWLITPGENTFASQQWVIADFDPRVAVKANWGIWAVRGKTYNINPRRASFMDRLEESAAEN</sequence>
<reference evidence="4 5" key="1">
    <citation type="journal article" date="2018" name="Mol. Biol. Evol.">
        <title>Broad Genomic Sampling Reveals a Smut Pathogenic Ancestry of the Fungal Clade Ustilaginomycotina.</title>
        <authorList>
            <person name="Kijpornyongpan T."/>
            <person name="Mondo S.J."/>
            <person name="Barry K."/>
            <person name="Sandor L."/>
            <person name="Lee J."/>
            <person name="Lipzen A."/>
            <person name="Pangilinan J."/>
            <person name="LaButti K."/>
            <person name="Hainaut M."/>
            <person name="Henrissat B."/>
            <person name="Grigoriev I.V."/>
            <person name="Spatafora J.W."/>
            <person name="Aime M.C."/>
        </authorList>
    </citation>
    <scope>NUCLEOTIDE SEQUENCE [LARGE SCALE GENOMIC DNA]</scope>
    <source>
        <strain evidence="4 5">MCA 4658</strain>
    </source>
</reference>
<feature type="region of interest" description="Disordered" evidence="1">
    <location>
        <begin position="340"/>
        <end position="360"/>
    </location>
</feature>
<organism evidence="4 5">
    <name type="scientific">Ceraceosorus guamensis</name>
    <dbReference type="NCBI Taxonomy" id="1522189"/>
    <lineage>
        <taxon>Eukaryota</taxon>
        <taxon>Fungi</taxon>
        <taxon>Dikarya</taxon>
        <taxon>Basidiomycota</taxon>
        <taxon>Ustilaginomycotina</taxon>
        <taxon>Exobasidiomycetes</taxon>
        <taxon>Ceraceosorales</taxon>
        <taxon>Ceraceosoraceae</taxon>
        <taxon>Ceraceosorus</taxon>
    </lineage>
</organism>
<dbReference type="EMBL" id="KZ819362">
    <property type="protein sequence ID" value="PWN44276.1"/>
    <property type="molecule type" value="Genomic_DNA"/>
</dbReference>
<feature type="compositionally biased region" description="Low complexity" evidence="1">
    <location>
        <begin position="473"/>
        <end position="486"/>
    </location>
</feature>
<feature type="domain" description="Mitochondrial splicing suppressor 51-like C-terminal" evidence="3">
    <location>
        <begin position="268"/>
        <end position="414"/>
    </location>
</feature>
<feature type="region of interest" description="Disordered" evidence="1">
    <location>
        <begin position="93"/>
        <end position="117"/>
    </location>
</feature>
<dbReference type="Pfam" id="PF13824">
    <property type="entry name" value="zf-Mss51"/>
    <property type="match status" value="1"/>
</dbReference>
<proteinExistence type="predicted"/>
<evidence type="ECO:0000259" key="2">
    <source>
        <dbReference type="Pfam" id="PF13824"/>
    </source>
</evidence>
<feature type="domain" description="Mitochondrial splicing suppressor 51-like C-terminal" evidence="3">
    <location>
        <begin position="499"/>
        <end position="562"/>
    </location>
</feature>
<dbReference type="AlphaFoldDB" id="A0A316W332"/>
<gene>
    <name evidence="4" type="ORF">IE81DRAFT_321426</name>
</gene>
<dbReference type="OrthoDB" id="5282002at2759"/>
<dbReference type="Pfam" id="PF20179">
    <property type="entry name" value="MSS51_C"/>
    <property type="match status" value="2"/>
</dbReference>
<feature type="compositionally biased region" description="Polar residues" evidence="1">
    <location>
        <begin position="340"/>
        <end position="352"/>
    </location>
</feature>
<evidence type="ECO:0000256" key="1">
    <source>
        <dbReference type="SAM" id="MobiDB-lite"/>
    </source>
</evidence>
<dbReference type="InterPro" id="IPR032717">
    <property type="entry name" value="Mss51_Znf"/>
</dbReference>
<dbReference type="InParanoid" id="A0A316W332"/>
<dbReference type="STRING" id="1522189.A0A316W332"/>
<evidence type="ECO:0000313" key="5">
    <source>
        <dbReference type="Proteomes" id="UP000245783"/>
    </source>
</evidence>
<dbReference type="RefSeq" id="XP_025371436.1">
    <property type="nucleotide sequence ID" value="XM_025513336.1"/>
</dbReference>
<accession>A0A316W332</accession>
<dbReference type="Proteomes" id="UP000245783">
    <property type="component" value="Unassembled WGS sequence"/>
</dbReference>
<evidence type="ECO:0000313" key="4">
    <source>
        <dbReference type="EMBL" id="PWN44276.1"/>
    </source>
</evidence>
<dbReference type="PANTHER" id="PTHR28069:SF1">
    <property type="entry name" value="PROTEIN MSS51, MITOCHONDRIAL"/>
    <property type="match status" value="1"/>
</dbReference>
<protein>
    <submittedName>
        <fullName evidence="4">Uncharacterized protein</fullName>
    </submittedName>
</protein>
<dbReference type="GeneID" id="37035206"/>
<feature type="compositionally biased region" description="Basic and acidic residues" evidence="1">
    <location>
        <begin position="420"/>
        <end position="432"/>
    </location>
</feature>
<feature type="compositionally biased region" description="Basic and acidic residues" evidence="1">
    <location>
        <begin position="440"/>
        <end position="451"/>
    </location>
</feature>
<dbReference type="PANTHER" id="PTHR28069">
    <property type="entry name" value="GH20023P"/>
    <property type="match status" value="1"/>
</dbReference>
<dbReference type="InterPro" id="IPR046824">
    <property type="entry name" value="Mss51-like_C"/>
</dbReference>
<evidence type="ECO:0000259" key="3">
    <source>
        <dbReference type="Pfam" id="PF20179"/>
    </source>
</evidence>
<keyword evidence="5" id="KW-1185">Reference proteome</keyword>
<feature type="domain" description="Mitochondrial splicing suppressor 51 zinc-finger" evidence="2">
    <location>
        <begin position="140"/>
        <end position="193"/>
    </location>
</feature>
<feature type="region of interest" description="Disordered" evidence="1">
    <location>
        <begin position="420"/>
        <end position="486"/>
    </location>
</feature>